<name>A0A6A0H3G5_HYAAZ</name>
<comment type="caution">
    <text evidence="2">Lacks conserved residue(s) required for the propagation of feature annotation.</text>
</comment>
<dbReference type="InterPro" id="IPR002641">
    <property type="entry name" value="PNPLA_dom"/>
</dbReference>
<reference evidence="4" key="2">
    <citation type="journal article" date="2018" name="Environ. Sci. Technol.">
        <title>The Toxicogenome of Hyalella azteca: A Model for Sediment Ecotoxicology and Evolutionary Toxicology.</title>
        <authorList>
            <person name="Poynton H.C."/>
            <person name="Hasenbein S."/>
            <person name="Benoit J.B."/>
            <person name="Sepulveda M.S."/>
            <person name="Poelchau M.F."/>
            <person name="Hughes D.S.T."/>
            <person name="Murali S.C."/>
            <person name="Chen S."/>
            <person name="Glastad K.M."/>
            <person name="Goodisman M.A.D."/>
            <person name="Werren J.H."/>
            <person name="Vineis J.H."/>
            <person name="Bowen J.L."/>
            <person name="Friedrich M."/>
            <person name="Jones J."/>
            <person name="Robertson H.M."/>
            <person name="Feyereisen R."/>
            <person name="Mechler-Hickson A."/>
            <person name="Mathers N."/>
            <person name="Lee C.E."/>
            <person name="Colbourne J.K."/>
            <person name="Biales A."/>
            <person name="Johnston J.S."/>
            <person name="Wellborn G.A."/>
            <person name="Rosendale A.J."/>
            <person name="Cridge A.G."/>
            <person name="Munoz-Torres M.C."/>
            <person name="Bain P.A."/>
            <person name="Manny A.R."/>
            <person name="Major K.M."/>
            <person name="Lambert F.N."/>
            <person name="Vulpe C.D."/>
            <person name="Tuck P."/>
            <person name="Blalock B.J."/>
            <person name="Lin Y.Y."/>
            <person name="Smith M.E."/>
            <person name="Ochoa-Acuna H."/>
            <person name="Chen M.M."/>
            <person name="Childers C.P."/>
            <person name="Qu J."/>
            <person name="Dugan S."/>
            <person name="Lee S.L."/>
            <person name="Chao H."/>
            <person name="Dinh H."/>
            <person name="Han Y."/>
            <person name="Doddapaneni H."/>
            <person name="Worley K.C."/>
            <person name="Muzny D.M."/>
            <person name="Gibbs R.A."/>
            <person name="Richards S."/>
        </authorList>
    </citation>
    <scope>NUCLEOTIDE SEQUENCE</scope>
    <source>
        <strain evidence="4">HAZT.00-mixed</strain>
        <tissue evidence="4">Whole organism</tissue>
    </source>
</reference>
<reference evidence="4" key="1">
    <citation type="submission" date="2014-08" db="EMBL/GenBank/DDBJ databases">
        <authorList>
            <person name="Murali S."/>
            <person name="Richards S."/>
            <person name="Bandaranaike D."/>
            <person name="Bellair M."/>
            <person name="Blankenburg K."/>
            <person name="Chao H."/>
            <person name="Dinh H."/>
            <person name="Doddapaneni H."/>
            <person name="Dugan-Rocha S."/>
            <person name="Elkadiri S."/>
            <person name="Gnanaolivu R."/>
            <person name="Hughes D."/>
            <person name="Lee S."/>
            <person name="Li M."/>
            <person name="Ming W."/>
            <person name="Munidasa M."/>
            <person name="Muniz J."/>
            <person name="Nguyen L."/>
            <person name="Osuji N."/>
            <person name="Pu L.-L."/>
            <person name="Puazo M."/>
            <person name="Skinner E."/>
            <person name="Qu C."/>
            <person name="Quiroz J."/>
            <person name="Raj R."/>
            <person name="Weissenberger G."/>
            <person name="Xin Y."/>
            <person name="Zou X."/>
            <person name="Han Y."/>
            <person name="Worley K."/>
            <person name="Muzny D."/>
            <person name="Gibbs R."/>
        </authorList>
    </citation>
    <scope>NUCLEOTIDE SEQUENCE</scope>
    <source>
        <strain evidence="4">HAZT.00-mixed</strain>
        <tissue evidence="4">Whole organism</tissue>
    </source>
</reference>
<keyword evidence="1" id="KW-0443">Lipid metabolism</keyword>
<accession>A0A6A0H3G5</accession>
<evidence type="ECO:0000256" key="2">
    <source>
        <dbReference type="PROSITE-ProRule" id="PRU01161"/>
    </source>
</evidence>
<dbReference type="Gene3D" id="3.40.1090.10">
    <property type="entry name" value="Cytosolic phospholipase A2 catalytic domain"/>
    <property type="match status" value="1"/>
</dbReference>
<dbReference type="PANTHER" id="PTHR12406:SF41">
    <property type="entry name" value="BRUMMER, ISOFORM B-RELATED"/>
    <property type="match status" value="1"/>
</dbReference>
<organism evidence="4">
    <name type="scientific">Hyalella azteca</name>
    <name type="common">Amphipod</name>
    <dbReference type="NCBI Taxonomy" id="294128"/>
    <lineage>
        <taxon>Eukaryota</taxon>
        <taxon>Metazoa</taxon>
        <taxon>Ecdysozoa</taxon>
        <taxon>Arthropoda</taxon>
        <taxon>Crustacea</taxon>
        <taxon>Multicrustacea</taxon>
        <taxon>Malacostraca</taxon>
        <taxon>Eumalacostraca</taxon>
        <taxon>Peracarida</taxon>
        <taxon>Amphipoda</taxon>
        <taxon>Senticaudata</taxon>
        <taxon>Talitrida</taxon>
        <taxon>Talitroidea</taxon>
        <taxon>Hyalellidae</taxon>
        <taxon>Hyalella</taxon>
    </lineage>
</organism>
<feature type="domain" description="PNPLA" evidence="3">
    <location>
        <begin position="3"/>
        <end position="53"/>
    </location>
</feature>
<sequence>MQLSLAGCGFLGIYHVGVSACLRECAPHLPVGGIAGASAGAMAGACLLAGADL</sequence>
<feature type="short sequence motif" description="GXSXG" evidence="2">
    <location>
        <begin position="36"/>
        <end position="40"/>
    </location>
</feature>
<reference evidence="4" key="3">
    <citation type="submission" date="2019-06" db="EMBL/GenBank/DDBJ databases">
        <authorList>
            <person name="Poynton C."/>
            <person name="Hasenbein S."/>
            <person name="Benoit J.B."/>
            <person name="Sepulveda M.S."/>
            <person name="Poelchau M.F."/>
            <person name="Murali S.C."/>
            <person name="Chen S."/>
            <person name="Glastad K.M."/>
            <person name="Werren J.H."/>
            <person name="Vineis J.H."/>
            <person name="Bowen J.L."/>
            <person name="Friedrich M."/>
            <person name="Jones J."/>
            <person name="Robertson H.M."/>
            <person name="Feyereisen R."/>
            <person name="Mechler-Hickson A."/>
            <person name="Mathers N."/>
            <person name="Lee C.E."/>
            <person name="Colbourne J.K."/>
            <person name="Biales A."/>
            <person name="Johnston J.S."/>
            <person name="Wellborn G.A."/>
            <person name="Rosendale A.J."/>
            <person name="Cridge A.G."/>
            <person name="Munoz-Torres M.C."/>
            <person name="Bain P.A."/>
            <person name="Manny A.R."/>
            <person name="Major K.M."/>
            <person name="Lambert F.N."/>
            <person name="Vulpe C.D."/>
            <person name="Tuck P."/>
            <person name="Blalock B.J."/>
            <person name="Lin Y.-Y."/>
            <person name="Smith M.E."/>
            <person name="Ochoa-Acuna H."/>
            <person name="Chen M.-J.M."/>
            <person name="Childers C.P."/>
            <person name="Qu J."/>
            <person name="Dugan S."/>
            <person name="Lee S.L."/>
            <person name="Chao H."/>
            <person name="Dinh H."/>
            <person name="Han Y."/>
            <person name="Doddapaneni H."/>
            <person name="Worley K.C."/>
            <person name="Muzny D.M."/>
            <person name="Gibbs R.A."/>
            <person name="Richards S."/>
        </authorList>
    </citation>
    <scope>NUCLEOTIDE SEQUENCE</scope>
    <source>
        <strain evidence="4">HAZT.00-mixed</strain>
        <tissue evidence="4">Whole organism</tissue>
    </source>
</reference>
<proteinExistence type="predicted"/>
<dbReference type="GO" id="GO:0005737">
    <property type="term" value="C:cytoplasm"/>
    <property type="evidence" value="ECO:0007669"/>
    <property type="project" value="TreeGrafter"/>
</dbReference>
<comment type="caution">
    <text evidence="4">The sequence shown here is derived from an EMBL/GenBank/DDBJ whole genome shotgun (WGS) entry which is preliminary data.</text>
</comment>
<feature type="short sequence motif" description="GXGXXG" evidence="2">
    <location>
        <begin position="7"/>
        <end position="12"/>
    </location>
</feature>
<dbReference type="GO" id="GO:0019433">
    <property type="term" value="P:triglyceride catabolic process"/>
    <property type="evidence" value="ECO:0007669"/>
    <property type="project" value="TreeGrafter"/>
</dbReference>
<dbReference type="PROSITE" id="PS51635">
    <property type="entry name" value="PNPLA"/>
    <property type="match status" value="1"/>
</dbReference>
<evidence type="ECO:0000313" key="4">
    <source>
        <dbReference type="EMBL" id="KAA0198388.1"/>
    </source>
</evidence>
<evidence type="ECO:0000256" key="1">
    <source>
        <dbReference type="ARBA" id="ARBA00023098"/>
    </source>
</evidence>
<feature type="non-terminal residue" evidence="4">
    <location>
        <position position="53"/>
    </location>
</feature>
<gene>
    <name evidence="4" type="ORF">HAZT_HAZT011391</name>
</gene>
<dbReference type="EMBL" id="JQDR03007592">
    <property type="protein sequence ID" value="KAA0198388.1"/>
    <property type="molecule type" value="Genomic_DNA"/>
</dbReference>
<dbReference type="PANTHER" id="PTHR12406">
    <property type="entry name" value="CALCIUM-INDEPENDENT PHOSPHOLIPASE A2 IPLA2 -RELATED"/>
    <property type="match status" value="1"/>
</dbReference>
<dbReference type="Pfam" id="PF01734">
    <property type="entry name" value="Patatin"/>
    <property type="match status" value="1"/>
</dbReference>
<dbReference type="GO" id="GO:0005811">
    <property type="term" value="C:lipid droplet"/>
    <property type="evidence" value="ECO:0007669"/>
    <property type="project" value="TreeGrafter"/>
</dbReference>
<dbReference type="GO" id="GO:0004806">
    <property type="term" value="F:triacylglycerol lipase activity"/>
    <property type="evidence" value="ECO:0007669"/>
    <property type="project" value="TreeGrafter"/>
</dbReference>
<dbReference type="Proteomes" id="UP000711488">
    <property type="component" value="Unassembled WGS sequence"/>
</dbReference>
<dbReference type="GO" id="GO:0055088">
    <property type="term" value="P:lipid homeostasis"/>
    <property type="evidence" value="ECO:0007669"/>
    <property type="project" value="TreeGrafter"/>
</dbReference>
<dbReference type="InterPro" id="IPR033562">
    <property type="entry name" value="PLPL"/>
</dbReference>
<protein>
    <recommendedName>
        <fullName evidence="3">PNPLA domain-containing protein</fullName>
    </recommendedName>
</protein>
<evidence type="ECO:0000259" key="3">
    <source>
        <dbReference type="PROSITE" id="PS51635"/>
    </source>
</evidence>
<dbReference type="SUPFAM" id="SSF52151">
    <property type="entry name" value="FabD/lysophospholipase-like"/>
    <property type="match status" value="1"/>
</dbReference>
<dbReference type="InterPro" id="IPR016035">
    <property type="entry name" value="Acyl_Trfase/lysoPLipase"/>
</dbReference>
<dbReference type="GO" id="GO:0016020">
    <property type="term" value="C:membrane"/>
    <property type="evidence" value="ECO:0007669"/>
    <property type="project" value="TreeGrafter"/>
</dbReference>
<dbReference type="AlphaFoldDB" id="A0A6A0H3G5"/>